<dbReference type="Proteomes" id="UP000297245">
    <property type="component" value="Unassembled WGS sequence"/>
</dbReference>
<keyword evidence="4" id="KW-1185">Reference proteome</keyword>
<evidence type="ECO:0000259" key="2">
    <source>
        <dbReference type="Pfam" id="PF20149"/>
    </source>
</evidence>
<feature type="region of interest" description="Disordered" evidence="1">
    <location>
        <begin position="145"/>
        <end position="177"/>
    </location>
</feature>
<feature type="compositionally biased region" description="Basic residues" evidence="1">
    <location>
        <begin position="86"/>
        <end position="96"/>
    </location>
</feature>
<proteinExistence type="predicted"/>
<dbReference type="InterPro" id="IPR045341">
    <property type="entry name" value="DUF6532"/>
</dbReference>
<protein>
    <recommendedName>
        <fullName evidence="2">DUF6532 domain-containing protein</fullName>
    </recommendedName>
</protein>
<name>A0A4S8MK21_DENBC</name>
<reference evidence="3 4" key="1">
    <citation type="journal article" date="2019" name="Nat. Ecol. Evol.">
        <title>Megaphylogeny resolves global patterns of mushroom evolution.</title>
        <authorList>
            <person name="Varga T."/>
            <person name="Krizsan K."/>
            <person name="Foldi C."/>
            <person name="Dima B."/>
            <person name="Sanchez-Garcia M."/>
            <person name="Sanchez-Ramirez S."/>
            <person name="Szollosi G.J."/>
            <person name="Szarkandi J.G."/>
            <person name="Papp V."/>
            <person name="Albert L."/>
            <person name="Andreopoulos W."/>
            <person name="Angelini C."/>
            <person name="Antonin V."/>
            <person name="Barry K.W."/>
            <person name="Bougher N.L."/>
            <person name="Buchanan P."/>
            <person name="Buyck B."/>
            <person name="Bense V."/>
            <person name="Catcheside P."/>
            <person name="Chovatia M."/>
            <person name="Cooper J."/>
            <person name="Damon W."/>
            <person name="Desjardin D."/>
            <person name="Finy P."/>
            <person name="Geml J."/>
            <person name="Haridas S."/>
            <person name="Hughes K."/>
            <person name="Justo A."/>
            <person name="Karasinski D."/>
            <person name="Kautmanova I."/>
            <person name="Kiss B."/>
            <person name="Kocsube S."/>
            <person name="Kotiranta H."/>
            <person name="LaButti K.M."/>
            <person name="Lechner B.E."/>
            <person name="Liimatainen K."/>
            <person name="Lipzen A."/>
            <person name="Lukacs Z."/>
            <person name="Mihaltcheva S."/>
            <person name="Morgado L.N."/>
            <person name="Niskanen T."/>
            <person name="Noordeloos M.E."/>
            <person name="Ohm R.A."/>
            <person name="Ortiz-Santana B."/>
            <person name="Ovrebo C."/>
            <person name="Racz N."/>
            <person name="Riley R."/>
            <person name="Savchenko A."/>
            <person name="Shiryaev A."/>
            <person name="Soop K."/>
            <person name="Spirin V."/>
            <person name="Szebenyi C."/>
            <person name="Tomsovsky M."/>
            <person name="Tulloss R.E."/>
            <person name="Uehling J."/>
            <person name="Grigoriev I.V."/>
            <person name="Vagvolgyi C."/>
            <person name="Papp T."/>
            <person name="Martin F.M."/>
            <person name="Miettinen O."/>
            <person name="Hibbett D.S."/>
            <person name="Nagy L.G."/>
        </authorList>
    </citation>
    <scope>NUCLEOTIDE SEQUENCE [LARGE SCALE GENOMIC DNA]</scope>
    <source>
        <strain evidence="3 4">CBS 962.96</strain>
    </source>
</reference>
<evidence type="ECO:0000256" key="1">
    <source>
        <dbReference type="SAM" id="MobiDB-lite"/>
    </source>
</evidence>
<evidence type="ECO:0000313" key="3">
    <source>
        <dbReference type="EMBL" id="THV03160.1"/>
    </source>
</evidence>
<feature type="compositionally biased region" description="Polar residues" evidence="1">
    <location>
        <begin position="148"/>
        <end position="173"/>
    </location>
</feature>
<evidence type="ECO:0000313" key="4">
    <source>
        <dbReference type="Proteomes" id="UP000297245"/>
    </source>
</evidence>
<feature type="compositionally biased region" description="Polar residues" evidence="1">
    <location>
        <begin position="1"/>
        <end position="17"/>
    </location>
</feature>
<dbReference type="EMBL" id="ML179069">
    <property type="protein sequence ID" value="THV03160.1"/>
    <property type="molecule type" value="Genomic_DNA"/>
</dbReference>
<feature type="compositionally biased region" description="Basic and acidic residues" evidence="1">
    <location>
        <begin position="74"/>
        <end position="84"/>
    </location>
</feature>
<sequence>MAHNTRATSKQHTNMRLQQKRKNIPDASGPPPKKKKESLKKTSLAPKGQKSRSVNNLICPSFKVRPAEQSDEDCQIKSEDDVVPAKHLKSVAKKAPKTMSPQEEDTEEDKSGSNEESDEDRDTDYDAINLIDSEAPVFVNEIEHPHSRSFSRTSTYTDDDSNGSVPPSTNPPTDTEGHLVDFDEDDIEYARLGNSVQRYGSFYGLKDLIDLTVVKLPQVVNQPLQPVRSVTAPTPAPAPSNLSLAPQNEPWLQRTNIVTVLKGRTTVLASLSSQSKPIRDLFDKAIKIGKLKMITGSRYCPVNPDSLKSIADAALESACERLEFTQTNDIRDRLRDGDYNTYARVFMSYVAQRIGLERKDLKTTQVATVLASFGFGNNMEHRNEAQHLLLNYTYHYATLPSGQYDNSKPFEHPVLSQYIGVMFFGNNLYSKLLAVNKQVFVSSIPQKPDELELPLGLVALSVATVISQIHSILQDYARSCSEHFPSKELTGVWKSALGILENIKRVNRLRYHVLMHKLYINASGTLPLAQHGLTNEQILNAVDWAAFAEAPDSV</sequence>
<organism evidence="3 4">
    <name type="scientific">Dendrothele bispora (strain CBS 962.96)</name>
    <dbReference type="NCBI Taxonomy" id="1314807"/>
    <lineage>
        <taxon>Eukaryota</taxon>
        <taxon>Fungi</taxon>
        <taxon>Dikarya</taxon>
        <taxon>Basidiomycota</taxon>
        <taxon>Agaricomycotina</taxon>
        <taxon>Agaricomycetes</taxon>
        <taxon>Agaricomycetidae</taxon>
        <taxon>Agaricales</taxon>
        <taxon>Agaricales incertae sedis</taxon>
        <taxon>Dendrothele</taxon>
    </lineage>
</organism>
<dbReference type="AlphaFoldDB" id="A0A4S8MK21"/>
<gene>
    <name evidence="3" type="ORF">K435DRAFT_791890</name>
</gene>
<accession>A0A4S8MK21</accession>
<feature type="region of interest" description="Disordered" evidence="1">
    <location>
        <begin position="1"/>
        <end position="123"/>
    </location>
</feature>
<dbReference type="OrthoDB" id="3214739at2759"/>
<feature type="domain" description="DUF6532" evidence="2">
    <location>
        <begin position="308"/>
        <end position="502"/>
    </location>
</feature>
<dbReference type="Pfam" id="PF20149">
    <property type="entry name" value="DUF6532"/>
    <property type="match status" value="1"/>
</dbReference>